<keyword evidence="3 4" id="KW-0012">Acyltransferase</keyword>
<dbReference type="Proteomes" id="UP000578449">
    <property type="component" value="Unassembled WGS sequence"/>
</dbReference>
<evidence type="ECO:0000313" key="5">
    <source>
        <dbReference type="EMBL" id="MBB5134868.1"/>
    </source>
</evidence>
<evidence type="ECO:0000256" key="4">
    <source>
        <dbReference type="RuleBase" id="RU365031"/>
    </source>
</evidence>
<evidence type="ECO:0000313" key="6">
    <source>
        <dbReference type="Proteomes" id="UP000578449"/>
    </source>
</evidence>
<keyword evidence="2 4" id="KW-0808">Transferase</keyword>
<name>A0A840P5B8_9ACTN</name>
<protein>
    <recommendedName>
        <fullName evidence="4">Aminoglycoside N(3)-acetyltransferase</fullName>
        <ecNumber evidence="4">2.3.1.-</ecNumber>
    </recommendedName>
</protein>
<reference evidence="5 6" key="1">
    <citation type="submission" date="2020-08" db="EMBL/GenBank/DDBJ databases">
        <title>Genomic Encyclopedia of Type Strains, Phase IV (KMG-IV): sequencing the most valuable type-strain genomes for metagenomic binning, comparative biology and taxonomic classification.</title>
        <authorList>
            <person name="Goeker M."/>
        </authorList>
    </citation>
    <scope>NUCLEOTIDE SEQUENCE [LARGE SCALE GENOMIC DNA]</scope>
    <source>
        <strain evidence="5 6">DSM 45615</strain>
    </source>
</reference>
<dbReference type="PANTHER" id="PTHR11104">
    <property type="entry name" value="AMINOGLYCOSIDE N3-ACETYLTRANSFERASE"/>
    <property type="match status" value="1"/>
</dbReference>
<evidence type="ECO:0000256" key="2">
    <source>
        <dbReference type="ARBA" id="ARBA00022679"/>
    </source>
</evidence>
<proteinExistence type="inferred from homology"/>
<sequence>MAAPTLVRPRDLARHLRDLGVRRGQTLLVHASMSSVGWVEGGAAAIVAVLRGLLGPEGTLVVPTLTTGNSDTSPEYLRAIAGMGPDEVAAYRARMPAFDPATTPSTGMGRIAEEVRTCPGAYRSAHPQSSFAAVGRRAGELMDGHAPDCHYGPRSPLARLYETGAHVLLLGVGFDRCTGFHLAEYRYTENPPTRSYRCVVDFGTGPMWWEYQDVVLDDRDMGRLGADFERTVKIRRGRVGNADTRLFPLASAVDYAICWYASRRKP</sequence>
<gene>
    <name evidence="5" type="ORF">HNP84_004602</name>
</gene>
<dbReference type="EMBL" id="JACHGN010000009">
    <property type="protein sequence ID" value="MBB5134868.1"/>
    <property type="molecule type" value="Genomic_DNA"/>
</dbReference>
<organism evidence="5 6">
    <name type="scientific">Thermocatellispora tengchongensis</name>
    <dbReference type="NCBI Taxonomy" id="1073253"/>
    <lineage>
        <taxon>Bacteria</taxon>
        <taxon>Bacillati</taxon>
        <taxon>Actinomycetota</taxon>
        <taxon>Actinomycetes</taxon>
        <taxon>Streptosporangiales</taxon>
        <taxon>Streptosporangiaceae</taxon>
        <taxon>Thermocatellispora</taxon>
    </lineage>
</organism>
<evidence type="ECO:0000256" key="3">
    <source>
        <dbReference type="ARBA" id="ARBA00023315"/>
    </source>
</evidence>
<dbReference type="RefSeq" id="WP_312925483.1">
    <property type="nucleotide sequence ID" value="NZ_BAABIX010000004.1"/>
</dbReference>
<dbReference type="InterPro" id="IPR003679">
    <property type="entry name" value="Amioglycoside_AcTrfase"/>
</dbReference>
<accession>A0A840P5B8</accession>
<dbReference type="InterPro" id="IPR028345">
    <property type="entry name" value="Antibiotic_NAT-like"/>
</dbReference>
<comment type="similarity">
    <text evidence="1 4">Belongs to the antibiotic N-acetyltransferase family.</text>
</comment>
<keyword evidence="6" id="KW-1185">Reference proteome</keyword>
<dbReference type="Pfam" id="PF02522">
    <property type="entry name" value="Antibiotic_NAT"/>
    <property type="match status" value="1"/>
</dbReference>
<dbReference type="EC" id="2.3.1.-" evidence="4"/>
<dbReference type="GO" id="GO:0046353">
    <property type="term" value="F:aminoglycoside 3-N-acetyltransferase activity"/>
    <property type="evidence" value="ECO:0007669"/>
    <property type="project" value="UniProtKB-EC"/>
</dbReference>
<dbReference type="PANTHER" id="PTHR11104:SF0">
    <property type="entry name" value="SPBETA PROPHAGE-DERIVED AMINOGLYCOSIDE N(3')-ACETYLTRANSFERASE-LIKE PROTEIN YOKD"/>
    <property type="match status" value="1"/>
</dbReference>
<comment type="catalytic activity">
    <reaction evidence="4">
        <text>a 2-deoxystreptamine antibiotic + acetyl-CoA = an N(3)-acetyl-2-deoxystreptamine antibiotic + CoA + H(+)</text>
        <dbReference type="Rhea" id="RHEA:12665"/>
        <dbReference type="ChEBI" id="CHEBI:15378"/>
        <dbReference type="ChEBI" id="CHEBI:57287"/>
        <dbReference type="ChEBI" id="CHEBI:57288"/>
        <dbReference type="ChEBI" id="CHEBI:57921"/>
        <dbReference type="ChEBI" id="CHEBI:77452"/>
        <dbReference type="EC" id="2.3.1.81"/>
    </reaction>
</comment>
<dbReference type="AlphaFoldDB" id="A0A840P5B8"/>
<keyword evidence="4" id="KW-0046">Antibiotic resistance</keyword>
<comment type="caution">
    <text evidence="5">The sequence shown here is derived from an EMBL/GenBank/DDBJ whole genome shotgun (WGS) entry which is preliminary data.</text>
</comment>
<evidence type="ECO:0000256" key="1">
    <source>
        <dbReference type="ARBA" id="ARBA00006383"/>
    </source>
</evidence>
<dbReference type="GO" id="GO:0046677">
    <property type="term" value="P:response to antibiotic"/>
    <property type="evidence" value="ECO:0007669"/>
    <property type="project" value="UniProtKB-KW"/>
</dbReference>
<dbReference type="SUPFAM" id="SSF110710">
    <property type="entry name" value="TTHA0583/YokD-like"/>
    <property type="match status" value="1"/>
</dbReference>